<feature type="domain" description="Zinc knuckle CX2CX4HX4C" evidence="2">
    <location>
        <begin position="173"/>
        <end position="221"/>
    </location>
</feature>
<dbReference type="InterPro" id="IPR025836">
    <property type="entry name" value="Zn_knuckle_CX2CX4HX4C"/>
</dbReference>
<accession>A0ABR0WCS2</accession>
<evidence type="ECO:0000259" key="1">
    <source>
        <dbReference type="Pfam" id="PF14111"/>
    </source>
</evidence>
<sequence>MGTSLEELYERLRLEDEDEGGLVIENEDSDESNKSFQWCLVGRFLTNHVINFMAMKNTLVSLWRPVKGVLIKELGPNMFLFQFFHELDIHRDESNGPWTFDNQLLLKKHLEEGEQPSKVTIFHIAMWVQVFDLPIMSEKVCIDIGNYIGSFLETDPKNFEGGWKNYMRVRVSLDIHIPIKRRMKIKKSGGDWAWINFKYERLPTFCFICGHFGHSEKFCEKLYDSIAIPTERPYGTWLRASNRKQAVHGRSQWLRESPSEIVSGKEQQEDSADVEMNLVRCREKTRTVESGERAKGKTVVHGENPGQINATYVGADLFYGFREVVSDCHLVDLGMNGYQFTWERGRGSENWVEERLDRAFATQAWVSVFPNGKRVENLGIMLKHWGDNLKLSFHNRIVEAKRKMKLFRDIFGRFVQCCWNLSSVPYLTDGFVDVLECLNENCPRLSTEERKMVVMLIWALWKNRNEVVWNNRDWRLLPRDGAISWTKPKVGELKCNIDGAVFSQVGRIGFACVMRNSNGEFVAARKCICLGIEDPTLVEVMGMSTNRVAHALAKATDSTTSVVCWEGSSSPFLCNMLQLDMLVLNEIT</sequence>
<dbReference type="PANTHER" id="PTHR31286:SF183">
    <property type="entry name" value="CCHC-TYPE DOMAIN-CONTAINING PROTEIN"/>
    <property type="match status" value="1"/>
</dbReference>
<evidence type="ECO:0000313" key="3">
    <source>
        <dbReference type="EMBL" id="KAK6144566.1"/>
    </source>
</evidence>
<dbReference type="InterPro" id="IPR025558">
    <property type="entry name" value="DUF4283"/>
</dbReference>
<dbReference type="Proteomes" id="UP001318860">
    <property type="component" value="Unassembled WGS sequence"/>
</dbReference>
<proteinExistence type="predicted"/>
<dbReference type="EMBL" id="JABTTQ020000012">
    <property type="protein sequence ID" value="KAK6144566.1"/>
    <property type="molecule type" value="Genomic_DNA"/>
</dbReference>
<name>A0ABR0WCS2_REHGL</name>
<evidence type="ECO:0000313" key="4">
    <source>
        <dbReference type="Proteomes" id="UP001318860"/>
    </source>
</evidence>
<keyword evidence="4" id="KW-1185">Reference proteome</keyword>
<evidence type="ECO:0008006" key="5">
    <source>
        <dbReference type="Google" id="ProtNLM"/>
    </source>
</evidence>
<dbReference type="Pfam" id="PF14392">
    <property type="entry name" value="zf-CCHC_4"/>
    <property type="match status" value="1"/>
</dbReference>
<feature type="domain" description="DUF4283" evidence="1">
    <location>
        <begin position="33"/>
        <end position="117"/>
    </location>
</feature>
<protein>
    <recommendedName>
        <fullName evidence="5">CCHC-type domain-containing protein</fullName>
    </recommendedName>
</protein>
<evidence type="ECO:0000259" key="2">
    <source>
        <dbReference type="Pfam" id="PF14392"/>
    </source>
</evidence>
<reference evidence="3 4" key="1">
    <citation type="journal article" date="2021" name="Comput. Struct. Biotechnol. J.">
        <title>De novo genome assembly of the potent medicinal plant Rehmannia glutinosa using nanopore technology.</title>
        <authorList>
            <person name="Ma L."/>
            <person name="Dong C."/>
            <person name="Song C."/>
            <person name="Wang X."/>
            <person name="Zheng X."/>
            <person name="Niu Y."/>
            <person name="Chen S."/>
            <person name="Feng W."/>
        </authorList>
    </citation>
    <scope>NUCLEOTIDE SEQUENCE [LARGE SCALE GENOMIC DNA]</scope>
    <source>
        <strain evidence="3">DH-2019</strain>
    </source>
</reference>
<dbReference type="InterPro" id="IPR040256">
    <property type="entry name" value="At4g02000-like"/>
</dbReference>
<gene>
    <name evidence="3" type="ORF">DH2020_021386</name>
</gene>
<dbReference type="Pfam" id="PF14111">
    <property type="entry name" value="DUF4283"/>
    <property type="match status" value="1"/>
</dbReference>
<organism evidence="3 4">
    <name type="scientific">Rehmannia glutinosa</name>
    <name type="common">Chinese foxglove</name>
    <dbReference type="NCBI Taxonomy" id="99300"/>
    <lineage>
        <taxon>Eukaryota</taxon>
        <taxon>Viridiplantae</taxon>
        <taxon>Streptophyta</taxon>
        <taxon>Embryophyta</taxon>
        <taxon>Tracheophyta</taxon>
        <taxon>Spermatophyta</taxon>
        <taxon>Magnoliopsida</taxon>
        <taxon>eudicotyledons</taxon>
        <taxon>Gunneridae</taxon>
        <taxon>Pentapetalae</taxon>
        <taxon>asterids</taxon>
        <taxon>lamiids</taxon>
        <taxon>Lamiales</taxon>
        <taxon>Orobanchaceae</taxon>
        <taxon>Rehmannieae</taxon>
        <taxon>Rehmannia</taxon>
    </lineage>
</organism>
<comment type="caution">
    <text evidence="3">The sequence shown here is derived from an EMBL/GenBank/DDBJ whole genome shotgun (WGS) entry which is preliminary data.</text>
</comment>
<dbReference type="PANTHER" id="PTHR31286">
    <property type="entry name" value="GLYCINE-RICH CELL WALL STRUCTURAL PROTEIN 1.8-LIKE"/>
    <property type="match status" value="1"/>
</dbReference>